<dbReference type="SUPFAM" id="SSF49879">
    <property type="entry name" value="SMAD/FHA domain"/>
    <property type="match status" value="2"/>
</dbReference>
<comment type="similarity">
    <text evidence="1">Belongs to the protein kinase superfamily. CAMK Ser/Thr protein kinase family. CHEK2 subfamily.</text>
</comment>
<keyword evidence="6 10" id="KW-0067">ATP-binding</keyword>
<dbReference type="GO" id="GO:0004674">
    <property type="term" value="F:protein serine/threonine kinase activity"/>
    <property type="evidence" value="ECO:0007669"/>
    <property type="project" value="UniProtKB-KW"/>
</dbReference>
<dbReference type="FunFam" id="1.10.510.10:FF:000571">
    <property type="entry name" value="Maternal embryonic leucine zipper kinase"/>
    <property type="match status" value="1"/>
</dbReference>
<dbReference type="STRING" id="1754192.A0A1Y1XIZ5"/>
<keyword evidence="3" id="KW-0723">Serine/threonine-protein kinase</keyword>
<reference evidence="14 15" key="2">
    <citation type="submission" date="2016-08" db="EMBL/GenBank/DDBJ databases">
        <title>Pervasive Adenine N6-methylation of Active Genes in Fungi.</title>
        <authorList>
            <consortium name="DOE Joint Genome Institute"/>
            <person name="Mondo S.J."/>
            <person name="Dannebaum R.O."/>
            <person name="Kuo R.C."/>
            <person name="Labutti K."/>
            <person name="Haridas S."/>
            <person name="Kuo A."/>
            <person name="Salamov A."/>
            <person name="Ahrendt S.R."/>
            <person name="Lipzen A."/>
            <person name="Sullivan W."/>
            <person name="Andreopoulos W.B."/>
            <person name="Clum A."/>
            <person name="Lindquist E."/>
            <person name="Daum C."/>
            <person name="Ramamoorthy G.K."/>
            <person name="Gryganskyi A."/>
            <person name="Culley D."/>
            <person name="Magnuson J.K."/>
            <person name="James T.Y."/>
            <person name="O'Malley M.A."/>
            <person name="Stajich J.E."/>
            <person name="Spatafora J.W."/>
            <person name="Visel A."/>
            <person name="Grigoriev I.V."/>
        </authorList>
    </citation>
    <scope>NUCLEOTIDE SEQUENCE [LARGE SCALE GENOMIC DNA]</scope>
    <source>
        <strain evidence="14 15">S4</strain>
    </source>
</reference>
<evidence type="ECO:0000256" key="7">
    <source>
        <dbReference type="ARBA" id="ARBA00047899"/>
    </source>
</evidence>
<gene>
    <name evidence="14" type="ORF">BCR32DRAFT_84784</name>
</gene>
<dbReference type="CDD" id="cd00060">
    <property type="entry name" value="FHA"/>
    <property type="match status" value="1"/>
</dbReference>
<dbReference type="SUPFAM" id="SSF56112">
    <property type="entry name" value="Protein kinase-like (PK-like)"/>
    <property type="match status" value="1"/>
</dbReference>
<feature type="binding site" evidence="10">
    <location>
        <position position="28"/>
    </location>
    <ligand>
        <name>ATP</name>
        <dbReference type="ChEBI" id="CHEBI:30616"/>
    </ligand>
</feature>
<evidence type="ECO:0000313" key="15">
    <source>
        <dbReference type="Proteomes" id="UP000193944"/>
    </source>
</evidence>
<comment type="catalytic activity">
    <reaction evidence="7">
        <text>L-threonyl-[protein] + ATP = O-phospho-L-threonyl-[protein] + ADP + H(+)</text>
        <dbReference type="Rhea" id="RHEA:46608"/>
        <dbReference type="Rhea" id="RHEA-COMP:11060"/>
        <dbReference type="Rhea" id="RHEA-COMP:11605"/>
        <dbReference type="ChEBI" id="CHEBI:15378"/>
        <dbReference type="ChEBI" id="CHEBI:30013"/>
        <dbReference type="ChEBI" id="CHEBI:30616"/>
        <dbReference type="ChEBI" id="CHEBI:61977"/>
        <dbReference type="ChEBI" id="CHEBI:456216"/>
        <dbReference type="EC" id="2.7.11.1"/>
    </reaction>
</comment>
<dbReference type="InterPro" id="IPR000253">
    <property type="entry name" value="FHA_dom"/>
</dbReference>
<proteinExistence type="inferred from homology"/>
<feature type="domain" description="Protein kinase" evidence="13">
    <location>
        <begin position="1"/>
        <end position="269"/>
    </location>
</feature>
<dbReference type="PROSITE" id="PS00108">
    <property type="entry name" value="PROTEIN_KINASE_ST"/>
    <property type="match status" value="1"/>
</dbReference>
<dbReference type="PROSITE" id="PS50011">
    <property type="entry name" value="PROTEIN_KINASE_DOM"/>
    <property type="match status" value="1"/>
</dbReference>
<dbReference type="PROSITE" id="PS00107">
    <property type="entry name" value="PROTEIN_KINASE_ATP"/>
    <property type="match status" value="1"/>
</dbReference>
<keyword evidence="15" id="KW-1185">Reference proteome</keyword>
<dbReference type="GO" id="GO:0005524">
    <property type="term" value="F:ATP binding"/>
    <property type="evidence" value="ECO:0007669"/>
    <property type="project" value="UniProtKB-UniRule"/>
</dbReference>
<dbReference type="PROSITE" id="PS50889">
    <property type="entry name" value="S4"/>
    <property type="match status" value="1"/>
</dbReference>
<dbReference type="SMART" id="SM00240">
    <property type="entry name" value="FHA"/>
    <property type="match status" value="2"/>
</dbReference>
<evidence type="ECO:0000256" key="1">
    <source>
        <dbReference type="ARBA" id="ARBA00005575"/>
    </source>
</evidence>
<evidence type="ECO:0000256" key="2">
    <source>
        <dbReference type="ARBA" id="ARBA00012513"/>
    </source>
</evidence>
<protein>
    <recommendedName>
        <fullName evidence="2">non-specific serine/threonine protein kinase</fullName>
        <ecNumber evidence="2">2.7.11.1</ecNumber>
    </recommendedName>
</protein>
<evidence type="ECO:0000256" key="10">
    <source>
        <dbReference type="PROSITE-ProRule" id="PRU10141"/>
    </source>
</evidence>
<dbReference type="Gene3D" id="1.10.510.10">
    <property type="entry name" value="Transferase(Phosphotransferase) domain 1"/>
    <property type="match status" value="1"/>
</dbReference>
<evidence type="ECO:0000256" key="11">
    <source>
        <dbReference type="SAM" id="MobiDB-lite"/>
    </source>
</evidence>
<dbReference type="GO" id="GO:0003723">
    <property type="term" value="F:RNA binding"/>
    <property type="evidence" value="ECO:0007669"/>
    <property type="project" value="UniProtKB-KW"/>
</dbReference>
<dbReference type="PROSITE" id="PS50006">
    <property type="entry name" value="FHA_DOMAIN"/>
    <property type="match status" value="2"/>
</dbReference>
<evidence type="ECO:0000259" key="13">
    <source>
        <dbReference type="PROSITE" id="PS50011"/>
    </source>
</evidence>
<dbReference type="InterPro" id="IPR011009">
    <property type="entry name" value="Kinase-like_dom_sf"/>
</dbReference>
<dbReference type="Gene3D" id="3.30.200.20">
    <property type="entry name" value="Phosphorylase Kinase, domain 1"/>
    <property type="match status" value="1"/>
</dbReference>
<keyword evidence="9" id="KW-0694">RNA-binding</keyword>
<dbReference type="PANTHER" id="PTHR44167">
    <property type="entry name" value="OVARIAN-SPECIFIC SERINE/THREONINE-PROTEIN KINASE LOK-RELATED"/>
    <property type="match status" value="1"/>
</dbReference>
<evidence type="ECO:0000259" key="12">
    <source>
        <dbReference type="PROSITE" id="PS50006"/>
    </source>
</evidence>
<dbReference type="Gene3D" id="2.60.200.20">
    <property type="match status" value="2"/>
</dbReference>
<sequence length="608" mass="69869">MKKFLGSGSFSTVKEAVRKSDGSQFAIKIIDANKFYFDEKAKIGFKREISILKRLNHNNIIKFYECIEEEGKIYIVTELMKGGNLLKLIEQKKGIPEIETRILFKQILDGIKYLHDRNITHRDIKPDNILLKIDKCNTIINDSYSQSIENVDDFKVTAKISDFGLAKNDNFGLQTVCGTPQYLAPEIMNETNSINYYDSKVDCWSLGVVLFQMISNLLPHKNGNKSIIDFSNNIWTEVSFNVIQLIENLLIVDKDKRYSVDQSLNHEWFSMEPESMINDPILSFNITKNWGIVTLINDKETLTINMNTSKFTIGSNRRCQTMISDNAISQLHIVFSFNGYAAYIIDKSKNSNDVFLNGYIIEKNKPIILNKDSIIKIIDSDDKKYHIIFDTFSDKPTQDDHSISQQSNSRKRKYSDNNQYSEGSKRSSTIDDHSLSQQSDSSKRKHSDSERSKRSSTIGIQSQVRNVLTSSKKKVMVIYNENNKKLEPSFANLSLSNEEVWMELIPINNNYSKLLIKKDSFTIGRNSSCLISINDLVISNYHADIKRDTNGIIYLIDKSSNGTYINHKKIKKQKVIINNNDKIIFTYKDYKKVKDDNNVEIGYIVSLK</sequence>
<dbReference type="GO" id="GO:0005634">
    <property type="term" value="C:nucleus"/>
    <property type="evidence" value="ECO:0007669"/>
    <property type="project" value="TreeGrafter"/>
</dbReference>
<comment type="caution">
    <text evidence="14">The sequence shown here is derived from an EMBL/GenBank/DDBJ whole genome shotgun (WGS) entry which is preliminary data.</text>
</comment>
<dbReference type="EC" id="2.7.11.1" evidence="2"/>
<dbReference type="EMBL" id="MCFG01000032">
    <property type="protein sequence ID" value="ORX85673.1"/>
    <property type="molecule type" value="Genomic_DNA"/>
</dbReference>
<evidence type="ECO:0000256" key="3">
    <source>
        <dbReference type="ARBA" id="ARBA00022527"/>
    </source>
</evidence>
<dbReference type="InterPro" id="IPR000719">
    <property type="entry name" value="Prot_kinase_dom"/>
</dbReference>
<keyword evidence="5 14" id="KW-0418">Kinase</keyword>
<comment type="catalytic activity">
    <reaction evidence="8">
        <text>L-seryl-[protein] + ATP = O-phospho-L-seryl-[protein] + ADP + H(+)</text>
        <dbReference type="Rhea" id="RHEA:17989"/>
        <dbReference type="Rhea" id="RHEA-COMP:9863"/>
        <dbReference type="Rhea" id="RHEA-COMP:11604"/>
        <dbReference type="ChEBI" id="CHEBI:15378"/>
        <dbReference type="ChEBI" id="CHEBI:29999"/>
        <dbReference type="ChEBI" id="CHEBI:30616"/>
        <dbReference type="ChEBI" id="CHEBI:83421"/>
        <dbReference type="ChEBI" id="CHEBI:456216"/>
        <dbReference type="EC" id="2.7.11.1"/>
    </reaction>
</comment>
<keyword evidence="4 10" id="KW-0547">Nucleotide-binding</keyword>
<evidence type="ECO:0000256" key="4">
    <source>
        <dbReference type="ARBA" id="ARBA00022741"/>
    </source>
</evidence>
<dbReference type="GO" id="GO:0044773">
    <property type="term" value="P:mitotic DNA damage checkpoint signaling"/>
    <property type="evidence" value="ECO:0007669"/>
    <property type="project" value="TreeGrafter"/>
</dbReference>
<dbReference type="InterPro" id="IPR017441">
    <property type="entry name" value="Protein_kinase_ATP_BS"/>
</dbReference>
<organism evidence="14 15">
    <name type="scientific">Anaeromyces robustus</name>
    <dbReference type="NCBI Taxonomy" id="1754192"/>
    <lineage>
        <taxon>Eukaryota</taxon>
        <taxon>Fungi</taxon>
        <taxon>Fungi incertae sedis</taxon>
        <taxon>Chytridiomycota</taxon>
        <taxon>Chytridiomycota incertae sedis</taxon>
        <taxon>Neocallimastigomycetes</taxon>
        <taxon>Neocallimastigales</taxon>
        <taxon>Neocallimastigaceae</taxon>
        <taxon>Anaeromyces</taxon>
    </lineage>
</organism>
<feature type="compositionally biased region" description="Basic and acidic residues" evidence="11">
    <location>
        <begin position="423"/>
        <end position="434"/>
    </location>
</feature>
<evidence type="ECO:0000313" key="14">
    <source>
        <dbReference type="EMBL" id="ORX85673.1"/>
    </source>
</evidence>
<dbReference type="Pfam" id="PF00069">
    <property type="entry name" value="Pkinase"/>
    <property type="match status" value="1"/>
</dbReference>
<feature type="domain" description="FHA" evidence="12">
    <location>
        <begin position="311"/>
        <end position="361"/>
    </location>
</feature>
<dbReference type="InterPro" id="IPR008271">
    <property type="entry name" value="Ser/Thr_kinase_AS"/>
</dbReference>
<accession>A0A1Y1XIZ5</accession>
<evidence type="ECO:0000256" key="9">
    <source>
        <dbReference type="PROSITE-ProRule" id="PRU00182"/>
    </source>
</evidence>
<dbReference type="Proteomes" id="UP000193944">
    <property type="component" value="Unassembled WGS sequence"/>
</dbReference>
<dbReference type="AlphaFoldDB" id="A0A1Y1XIZ5"/>
<reference evidence="14 15" key="1">
    <citation type="submission" date="2016-08" db="EMBL/GenBank/DDBJ databases">
        <title>A Parts List for Fungal Cellulosomes Revealed by Comparative Genomics.</title>
        <authorList>
            <consortium name="DOE Joint Genome Institute"/>
            <person name="Haitjema C.H."/>
            <person name="Gilmore S.P."/>
            <person name="Henske J.K."/>
            <person name="Solomon K.V."/>
            <person name="De Groot R."/>
            <person name="Kuo A."/>
            <person name="Mondo S.J."/>
            <person name="Salamov A.A."/>
            <person name="Labutti K."/>
            <person name="Zhao Z."/>
            <person name="Chiniquy J."/>
            <person name="Barry K."/>
            <person name="Brewer H.M."/>
            <person name="Purvine S.O."/>
            <person name="Wright A.T."/>
            <person name="Boxma B."/>
            <person name="Van Alen T."/>
            <person name="Hackstein J.H."/>
            <person name="Baker S.E."/>
            <person name="Grigoriev I.V."/>
            <person name="O'Malley M.A."/>
        </authorList>
    </citation>
    <scope>NUCLEOTIDE SEQUENCE [LARGE SCALE GENOMIC DNA]</scope>
    <source>
        <strain evidence="14 15">S4</strain>
    </source>
</reference>
<dbReference type="InterPro" id="IPR008984">
    <property type="entry name" value="SMAD_FHA_dom_sf"/>
</dbReference>
<evidence type="ECO:0000256" key="5">
    <source>
        <dbReference type="ARBA" id="ARBA00022777"/>
    </source>
</evidence>
<feature type="domain" description="FHA" evidence="12">
    <location>
        <begin position="521"/>
        <end position="570"/>
    </location>
</feature>
<dbReference type="Pfam" id="PF00498">
    <property type="entry name" value="FHA"/>
    <property type="match status" value="2"/>
</dbReference>
<name>A0A1Y1XIZ5_9FUNG</name>
<dbReference type="SMART" id="SM00220">
    <property type="entry name" value="S_TKc"/>
    <property type="match status" value="1"/>
</dbReference>
<keyword evidence="5 14" id="KW-0808">Transferase</keyword>
<evidence type="ECO:0000256" key="8">
    <source>
        <dbReference type="ARBA" id="ARBA00048679"/>
    </source>
</evidence>
<feature type="region of interest" description="Disordered" evidence="11">
    <location>
        <begin position="396"/>
        <end position="461"/>
    </location>
</feature>
<dbReference type="PANTHER" id="PTHR44167:SF24">
    <property type="entry name" value="SERINE_THREONINE-PROTEIN KINASE CHK2"/>
    <property type="match status" value="1"/>
</dbReference>
<evidence type="ECO:0000256" key="6">
    <source>
        <dbReference type="ARBA" id="ARBA00022840"/>
    </source>
</evidence>
<dbReference type="OrthoDB" id="10252171at2759"/>